<dbReference type="GO" id="GO:0042773">
    <property type="term" value="P:ATP synthesis coupled electron transport"/>
    <property type="evidence" value="ECO:0007669"/>
    <property type="project" value="InterPro"/>
</dbReference>
<keyword evidence="7" id="KW-0677">Repeat</keyword>
<keyword evidence="12" id="KW-0520">NAD</keyword>
<feature type="domain" description="4Fe-4S His(Cys)3-ligated-type" evidence="17">
    <location>
        <begin position="79"/>
        <end position="118"/>
    </location>
</feature>
<keyword evidence="8" id="KW-1278">Translocase</keyword>
<sequence>MAVKLVIDGINVEVQDGTTILEAAKSVGINIPTFCYDPSMEIYGGCRICVVEVERARTLVASCTMPVSEGMVVYTESPRVVEARKSILTLMLANHPNDCLTCEKAGVCKLQEYAYRYEVRFGEITGDKHSYEIEDNNPYIERDMNKCILCGKCVRTCSQVEGRKVLGFINRGFNTKVSPAFDVTYAESNCVHCFRCVSVCPVGALKDKRAAGQGRKWELEKKEVDCTFCDYGCKFEVGSKKGKVVYVTPKNPGNGRPLCLKGKIGNELKHVDNPKAPYIKEGNEFVETTWPKALGLEELIEKIVNSQAR</sequence>
<reference evidence="18 19" key="1">
    <citation type="submission" date="2015-09" db="EMBL/GenBank/DDBJ databases">
        <title>Genome sequence of Oxobacter pfennigii DSM 3222.</title>
        <authorList>
            <person name="Poehlein A."/>
            <person name="Bengelsdorf F.R."/>
            <person name="Schiel-Bengelsdorf B."/>
            <person name="Duerre P."/>
            <person name="Daniel R."/>
        </authorList>
    </citation>
    <scope>NUCLEOTIDE SEQUENCE [LARGE SCALE GENOMIC DNA]</scope>
    <source>
        <strain evidence="18 19">DSM 3222</strain>
    </source>
</reference>
<feature type="domain" description="4Fe-4S ferredoxin-type" evidence="16">
    <location>
        <begin position="138"/>
        <end position="168"/>
    </location>
</feature>
<dbReference type="GO" id="GO:0016020">
    <property type="term" value="C:membrane"/>
    <property type="evidence" value="ECO:0007669"/>
    <property type="project" value="UniProtKB-SubCell"/>
</dbReference>
<evidence type="ECO:0000256" key="13">
    <source>
        <dbReference type="ARBA" id="ARBA00023136"/>
    </source>
</evidence>
<keyword evidence="13" id="KW-0472">Membrane</keyword>
<organism evidence="18 19">
    <name type="scientific">Oxobacter pfennigii</name>
    <dbReference type="NCBI Taxonomy" id="36849"/>
    <lineage>
        <taxon>Bacteria</taxon>
        <taxon>Bacillati</taxon>
        <taxon>Bacillota</taxon>
        <taxon>Clostridia</taxon>
        <taxon>Eubacteriales</taxon>
        <taxon>Clostridiaceae</taxon>
        <taxon>Oxobacter</taxon>
    </lineage>
</organism>
<protein>
    <submittedName>
        <fullName evidence="18">NADP-reducing hydrogenase subunit HndC</fullName>
        <ecNumber evidence="18">1.12.1.3</ecNumber>
    </submittedName>
</protein>
<dbReference type="FunFam" id="3.10.20.740:FF:000004">
    <property type="entry name" value="NADH-quinone oxidoreductase"/>
    <property type="match status" value="1"/>
</dbReference>
<dbReference type="CDD" id="cd00207">
    <property type="entry name" value="fer2"/>
    <property type="match status" value="1"/>
</dbReference>
<proteinExistence type="inferred from homology"/>
<dbReference type="AlphaFoldDB" id="A0A0P8YWI1"/>
<dbReference type="GO" id="GO:0003954">
    <property type="term" value="F:NADH dehydrogenase activity"/>
    <property type="evidence" value="ECO:0007669"/>
    <property type="project" value="TreeGrafter"/>
</dbReference>
<dbReference type="RefSeq" id="WP_054875278.1">
    <property type="nucleotide sequence ID" value="NZ_LKET01000032.1"/>
</dbReference>
<dbReference type="PROSITE" id="PS00641">
    <property type="entry name" value="COMPLEX1_75K_1"/>
    <property type="match status" value="1"/>
</dbReference>
<dbReference type="InterPro" id="IPR006963">
    <property type="entry name" value="Mopterin_OxRdtase_4Fe-4S_dom"/>
</dbReference>
<feature type="domain" description="2Fe-2S ferredoxin-type" evidence="15">
    <location>
        <begin position="1"/>
        <end position="79"/>
    </location>
</feature>
<accession>A0A0P8YWI1</accession>
<keyword evidence="19" id="KW-1185">Reference proteome</keyword>
<dbReference type="GO" id="GO:0046872">
    <property type="term" value="F:metal ion binding"/>
    <property type="evidence" value="ECO:0007669"/>
    <property type="project" value="UniProtKB-KW"/>
</dbReference>
<evidence type="ECO:0000256" key="6">
    <source>
        <dbReference type="ARBA" id="ARBA00022723"/>
    </source>
</evidence>
<dbReference type="PROSITE" id="PS00198">
    <property type="entry name" value="4FE4S_FER_1"/>
    <property type="match status" value="1"/>
</dbReference>
<dbReference type="InterPro" id="IPR000283">
    <property type="entry name" value="NADH_UbQ_OxRdtase_75kDa_su_CS"/>
</dbReference>
<dbReference type="Pfam" id="PF12838">
    <property type="entry name" value="Fer4_7"/>
    <property type="match status" value="1"/>
</dbReference>
<dbReference type="Pfam" id="PF10588">
    <property type="entry name" value="NADH-G_4Fe-4S_3"/>
    <property type="match status" value="1"/>
</dbReference>
<evidence type="ECO:0000256" key="14">
    <source>
        <dbReference type="ARBA" id="ARBA00034078"/>
    </source>
</evidence>
<dbReference type="PROSITE" id="PS51839">
    <property type="entry name" value="4FE4S_HC3"/>
    <property type="match status" value="1"/>
</dbReference>
<dbReference type="InterPro" id="IPR017896">
    <property type="entry name" value="4Fe4S_Fe-S-bd"/>
</dbReference>
<feature type="domain" description="4Fe-4S ferredoxin-type" evidence="16">
    <location>
        <begin position="181"/>
        <end position="210"/>
    </location>
</feature>
<evidence type="ECO:0000256" key="12">
    <source>
        <dbReference type="ARBA" id="ARBA00023027"/>
    </source>
</evidence>
<dbReference type="InterPro" id="IPR019574">
    <property type="entry name" value="NADH_UbQ_OxRdtase_Gsu_4Fe4S-bd"/>
</dbReference>
<dbReference type="PANTHER" id="PTHR43105">
    <property type="entry name" value="RESPIRATORY NITRATE REDUCTASE"/>
    <property type="match status" value="1"/>
</dbReference>
<keyword evidence="5" id="KW-0001">2Fe-2S</keyword>
<dbReference type="GO" id="GO:0051539">
    <property type="term" value="F:4 iron, 4 sulfur cluster binding"/>
    <property type="evidence" value="ECO:0007669"/>
    <property type="project" value="UniProtKB-KW"/>
</dbReference>
<dbReference type="InterPro" id="IPR050123">
    <property type="entry name" value="Prok_molybdopt-oxidoreductase"/>
</dbReference>
<keyword evidence="10" id="KW-0408">Iron</keyword>
<keyword evidence="11" id="KW-0411">Iron-sulfur</keyword>
<dbReference type="Gene3D" id="3.30.200.210">
    <property type="match status" value="1"/>
</dbReference>
<dbReference type="PROSITE" id="PS51085">
    <property type="entry name" value="2FE2S_FER_2"/>
    <property type="match status" value="1"/>
</dbReference>
<keyword evidence="4" id="KW-0004">4Fe-4S</keyword>
<keyword evidence="9 18" id="KW-0560">Oxidoreductase</keyword>
<evidence type="ECO:0000256" key="8">
    <source>
        <dbReference type="ARBA" id="ARBA00022967"/>
    </source>
</evidence>
<evidence type="ECO:0000259" key="17">
    <source>
        <dbReference type="PROSITE" id="PS51839"/>
    </source>
</evidence>
<dbReference type="Gene3D" id="3.30.70.20">
    <property type="match status" value="1"/>
</dbReference>
<dbReference type="Gene3D" id="3.10.20.740">
    <property type="match status" value="1"/>
</dbReference>
<comment type="similarity">
    <text evidence="3">Belongs to the complex I 75 kDa subunit family.</text>
</comment>
<gene>
    <name evidence="18" type="primary">hndD_3</name>
    <name evidence="18" type="ORF">OXPF_22440</name>
</gene>
<evidence type="ECO:0000256" key="5">
    <source>
        <dbReference type="ARBA" id="ARBA00022714"/>
    </source>
</evidence>
<evidence type="ECO:0000256" key="4">
    <source>
        <dbReference type="ARBA" id="ARBA00022485"/>
    </source>
</evidence>
<dbReference type="SUPFAM" id="SSF53706">
    <property type="entry name" value="Formate dehydrogenase/DMSO reductase, domains 1-3"/>
    <property type="match status" value="1"/>
</dbReference>
<dbReference type="EC" id="1.12.1.3" evidence="18"/>
<evidence type="ECO:0000313" key="18">
    <source>
        <dbReference type="EMBL" id="KPU44078.1"/>
    </source>
</evidence>
<dbReference type="Pfam" id="PF04879">
    <property type="entry name" value="Molybdop_Fe4S4"/>
    <property type="match status" value="1"/>
</dbReference>
<dbReference type="Pfam" id="PF13510">
    <property type="entry name" value="Fer2_4"/>
    <property type="match status" value="1"/>
</dbReference>
<evidence type="ECO:0000259" key="15">
    <source>
        <dbReference type="PROSITE" id="PS51085"/>
    </source>
</evidence>
<evidence type="ECO:0000256" key="7">
    <source>
        <dbReference type="ARBA" id="ARBA00022737"/>
    </source>
</evidence>
<dbReference type="SUPFAM" id="SSF54292">
    <property type="entry name" value="2Fe-2S ferredoxin-like"/>
    <property type="match status" value="1"/>
</dbReference>
<evidence type="ECO:0000313" key="19">
    <source>
        <dbReference type="Proteomes" id="UP000050326"/>
    </source>
</evidence>
<dbReference type="InterPro" id="IPR017900">
    <property type="entry name" value="4Fe4S_Fe_S_CS"/>
</dbReference>
<comment type="subcellular location">
    <subcellularLocation>
        <location evidence="2">Membrane</location>
    </subcellularLocation>
</comment>
<name>A0A0P8YWI1_9CLOT</name>
<dbReference type="PATRIC" id="fig|36849.3.peg.2365"/>
<dbReference type="SUPFAM" id="SSF54862">
    <property type="entry name" value="4Fe-4S ferredoxins"/>
    <property type="match status" value="1"/>
</dbReference>
<evidence type="ECO:0000256" key="10">
    <source>
        <dbReference type="ARBA" id="ARBA00023004"/>
    </source>
</evidence>
<evidence type="ECO:0000259" key="16">
    <source>
        <dbReference type="PROSITE" id="PS51379"/>
    </source>
</evidence>
<comment type="cofactor">
    <cofactor evidence="14">
        <name>[2Fe-2S] cluster</name>
        <dbReference type="ChEBI" id="CHEBI:190135"/>
    </cofactor>
</comment>
<dbReference type="OrthoDB" id="9803192at2"/>
<evidence type="ECO:0000256" key="1">
    <source>
        <dbReference type="ARBA" id="ARBA00001966"/>
    </source>
</evidence>
<dbReference type="PANTHER" id="PTHR43105:SF14">
    <property type="entry name" value="FORMATE DEHYDROGENASE H"/>
    <property type="match status" value="1"/>
</dbReference>
<dbReference type="EMBL" id="LKET01000032">
    <property type="protein sequence ID" value="KPU44078.1"/>
    <property type="molecule type" value="Genomic_DNA"/>
</dbReference>
<keyword evidence="6" id="KW-0479">Metal-binding</keyword>
<evidence type="ECO:0000256" key="2">
    <source>
        <dbReference type="ARBA" id="ARBA00004370"/>
    </source>
</evidence>
<comment type="caution">
    <text evidence="18">The sequence shown here is derived from an EMBL/GenBank/DDBJ whole genome shotgun (WGS) entry which is preliminary data.</text>
</comment>
<dbReference type="GO" id="GO:0051537">
    <property type="term" value="F:2 iron, 2 sulfur cluster binding"/>
    <property type="evidence" value="ECO:0007669"/>
    <property type="project" value="UniProtKB-KW"/>
</dbReference>
<dbReference type="PROSITE" id="PS51379">
    <property type="entry name" value="4FE4S_FER_2"/>
    <property type="match status" value="2"/>
</dbReference>
<evidence type="ECO:0000256" key="11">
    <source>
        <dbReference type="ARBA" id="ARBA00023014"/>
    </source>
</evidence>
<dbReference type="STRING" id="36849.OXPF_22440"/>
<comment type="cofactor">
    <cofactor evidence="1">
        <name>[4Fe-4S] cluster</name>
        <dbReference type="ChEBI" id="CHEBI:49883"/>
    </cofactor>
</comment>
<dbReference type="InterPro" id="IPR036010">
    <property type="entry name" value="2Fe-2S_ferredoxin-like_sf"/>
</dbReference>
<dbReference type="SMART" id="SM00929">
    <property type="entry name" value="NADH-G_4Fe-4S_3"/>
    <property type="match status" value="1"/>
</dbReference>
<dbReference type="GO" id="GO:0008137">
    <property type="term" value="F:NADH dehydrogenase (ubiquinone) activity"/>
    <property type="evidence" value="ECO:0007669"/>
    <property type="project" value="InterPro"/>
</dbReference>
<evidence type="ECO:0000256" key="3">
    <source>
        <dbReference type="ARBA" id="ARBA00005404"/>
    </source>
</evidence>
<evidence type="ECO:0000256" key="9">
    <source>
        <dbReference type="ARBA" id="ARBA00023002"/>
    </source>
</evidence>
<dbReference type="FunFam" id="3.30.70.20:FF:000035">
    <property type="entry name" value="Iron hydrogenase 1"/>
    <property type="match status" value="1"/>
</dbReference>
<dbReference type="Proteomes" id="UP000050326">
    <property type="component" value="Unassembled WGS sequence"/>
</dbReference>
<dbReference type="GO" id="GO:0050583">
    <property type="term" value="F:hydrogen dehydrogenase (NADP+) activity"/>
    <property type="evidence" value="ECO:0007669"/>
    <property type="project" value="UniProtKB-EC"/>
</dbReference>
<dbReference type="InterPro" id="IPR001041">
    <property type="entry name" value="2Fe-2S_ferredoxin-type"/>
</dbReference>